<dbReference type="InterPro" id="IPR051219">
    <property type="entry name" value="Heterochromatin_chromo-domain"/>
</dbReference>
<proteinExistence type="predicted"/>
<feature type="region of interest" description="Disordered" evidence="3">
    <location>
        <begin position="1"/>
        <end position="31"/>
    </location>
</feature>
<feature type="domain" description="Chromo" evidence="4">
    <location>
        <begin position="26"/>
        <end position="84"/>
    </location>
</feature>
<feature type="region of interest" description="Disordered" evidence="3">
    <location>
        <begin position="74"/>
        <end position="115"/>
    </location>
</feature>
<dbReference type="PROSITE" id="PS50013">
    <property type="entry name" value="CHROMO_2"/>
    <property type="match status" value="1"/>
</dbReference>
<dbReference type="PROSITE" id="PS00598">
    <property type="entry name" value="CHROMO_1"/>
    <property type="match status" value="1"/>
</dbReference>
<dbReference type="Gene3D" id="2.40.50.40">
    <property type="match status" value="1"/>
</dbReference>
<reference evidence="5 6" key="1">
    <citation type="submission" date="2024-04" db="EMBL/GenBank/DDBJ databases">
        <title>Tritrichomonas musculus Genome.</title>
        <authorList>
            <person name="Alves-Ferreira E."/>
            <person name="Grigg M."/>
            <person name="Lorenzi H."/>
            <person name="Galac M."/>
        </authorList>
    </citation>
    <scope>NUCLEOTIDE SEQUENCE [LARGE SCALE GENOMIC DNA]</scope>
    <source>
        <strain evidence="5 6">EAF2021</strain>
    </source>
</reference>
<gene>
    <name evidence="5" type="ORF">M9Y10_043967</name>
</gene>
<sequence>MSDSSFETDSYNIETDDSDVSEEAVYEPERIIGSRKEKGVIQYLVKWKGFQKSDATWENSSGISRPELIEEYVQRKLDKKNKSSSQTEKKESKSKKSSESSKSSKSEKKADAQEVQPKSIIDSFIKKGKSGKMKIYYIVLMEDETEVQYSSKKVRSDIPELGITFLESFSRN</sequence>
<comment type="subcellular location">
    <subcellularLocation>
        <location evidence="1">Nucleus</location>
    </subcellularLocation>
</comment>
<dbReference type="SUPFAM" id="SSF54160">
    <property type="entry name" value="Chromo domain-like"/>
    <property type="match status" value="1"/>
</dbReference>
<dbReference type="Proteomes" id="UP001470230">
    <property type="component" value="Unassembled WGS sequence"/>
</dbReference>
<evidence type="ECO:0000313" key="5">
    <source>
        <dbReference type="EMBL" id="KAK8884846.1"/>
    </source>
</evidence>
<dbReference type="InterPro" id="IPR016197">
    <property type="entry name" value="Chromo-like_dom_sf"/>
</dbReference>
<dbReference type="PANTHER" id="PTHR22812">
    <property type="entry name" value="CHROMOBOX PROTEIN"/>
    <property type="match status" value="1"/>
</dbReference>
<evidence type="ECO:0000256" key="3">
    <source>
        <dbReference type="SAM" id="MobiDB-lite"/>
    </source>
</evidence>
<evidence type="ECO:0000259" key="4">
    <source>
        <dbReference type="PROSITE" id="PS50013"/>
    </source>
</evidence>
<dbReference type="InterPro" id="IPR023780">
    <property type="entry name" value="Chromo_domain"/>
</dbReference>
<evidence type="ECO:0000256" key="1">
    <source>
        <dbReference type="ARBA" id="ARBA00004123"/>
    </source>
</evidence>
<organism evidence="5 6">
    <name type="scientific">Tritrichomonas musculus</name>
    <dbReference type="NCBI Taxonomy" id="1915356"/>
    <lineage>
        <taxon>Eukaryota</taxon>
        <taxon>Metamonada</taxon>
        <taxon>Parabasalia</taxon>
        <taxon>Tritrichomonadida</taxon>
        <taxon>Tritrichomonadidae</taxon>
        <taxon>Tritrichomonas</taxon>
    </lineage>
</organism>
<dbReference type="EMBL" id="JAPFFF010000008">
    <property type="protein sequence ID" value="KAK8884846.1"/>
    <property type="molecule type" value="Genomic_DNA"/>
</dbReference>
<feature type="compositionally biased region" description="Acidic residues" evidence="3">
    <location>
        <begin position="14"/>
        <end position="26"/>
    </location>
</feature>
<comment type="caution">
    <text evidence="5">The sequence shown here is derived from an EMBL/GenBank/DDBJ whole genome shotgun (WGS) entry which is preliminary data.</text>
</comment>
<name>A0ABR2K155_9EUKA</name>
<dbReference type="SMART" id="SM00298">
    <property type="entry name" value="CHROMO"/>
    <property type="match status" value="1"/>
</dbReference>
<protein>
    <submittedName>
        <fullName evidence="5">Chromobox protein 5</fullName>
    </submittedName>
</protein>
<feature type="compositionally biased region" description="Basic and acidic residues" evidence="3">
    <location>
        <begin position="87"/>
        <end position="112"/>
    </location>
</feature>
<keyword evidence="6" id="KW-1185">Reference proteome</keyword>
<evidence type="ECO:0000256" key="2">
    <source>
        <dbReference type="ARBA" id="ARBA00023242"/>
    </source>
</evidence>
<feature type="compositionally biased region" description="Polar residues" evidence="3">
    <location>
        <begin position="1"/>
        <end position="13"/>
    </location>
</feature>
<dbReference type="InterPro" id="IPR000953">
    <property type="entry name" value="Chromo/chromo_shadow_dom"/>
</dbReference>
<evidence type="ECO:0000313" key="6">
    <source>
        <dbReference type="Proteomes" id="UP001470230"/>
    </source>
</evidence>
<keyword evidence="2" id="KW-0539">Nucleus</keyword>
<dbReference type="CDD" id="cd00024">
    <property type="entry name" value="CD_CSD"/>
    <property type="match status" value="1"/>
</dbReference>
<dbReference type="InterPro" id="IPR023779">
    <property type="entry name" value="Chromodomain_CS"/>
</dbReference>
<accession>A0ABR2K155</accession>
<dbReference type="Pfam" id="PF00385">
    <property type="entry name" value="Chromo"/>
    <property type="match status" value="1"/>
</dbReference>